<dbReference type="InterPro" id="IPR042099">
    <property type="entry name" value="ANL_N_sf"/>
</dbReference>
<evidence type="ECO:0000313" key="5">
    <source>
        <dbReference type="Proteomes" id="UP001081283"/>
    </source>
</evidence>
<dbReference type="InterPro" id="IPR045851">
    <property type="entry name" value="AMP-bd_C_sf"/>
</dbReference>
<evidence type="ECO:0000259" key="2">
    <source>
        <dbReference type="Pfam" id="PF00501"/>
    </source>
</evidence>
<dbReference type="InterPro" id="IPR050237">
    <property type="entry name" value="ATP-dep_AMP-bd_enzyme"/>
</dbReference>
<dbReference type="Pfam" id="PF13193">
    <property type="entry name" value="AMP-binding_C"/>
    <property type="match status" value="1"/>
</dbReference>
<gene>
    <name evidence="4" type="ORF">OEG82_22840</name>
</gene>
<dbReference type="InterPro" id="IPR020845">
    <property type="entry name" value="AMP-binding_CS"/>
</dbReference>
<keyword evidence="1" id="KW-0479">Metal-binding</keyword>
<organism evidence="4 5">
    <name type="scientific">Hoeflea ulvae</name>
    <dbReference type="NCBI Taxonomy" id="2983764"/>
    <lineage>
        <taxon>Bacteria</taxon>
        <taxon>Pseudomonadati</taxon>
        <taxon>Pseudomonadota</taxon>
        <taxon>Alphaproteobacteria</taxon>
        <taxon>Hyphomicrobiales</taxon>
        <taxon>Rhizobiaceae</taxon>
        <taxon>Hoeflea</taxon>
    </lineage>
</organism>
<dbReference type="PROSITE" id="PS00455">
    <property type="entry name" value="AMP_BINDING"/>
    <property type="match status" value="1"/>
</dbReference>
<evidence type="ECO:0000313" key="4">
    <source>
        <dbReference type="EMBL" id="MCY0096828.1"/>
    </source>
</evidence>
<keyword evidence="4" id="KW-0436">Ligase</keyword>
<dbReference type="RefSeq" id="WP_267614654.1">
    <property type="nucleotide sequence ID" value="NZ_JAOVZQ010000001.1"/>
</dbReference>
<dbReference type="InterPro" id="IPR025110">
    <property type="entry name" value="AMP-bd_C"/>
</dbReference>
<dbReference type="SUPFAM" id="SSF56801">
    <property type="entry name" value="Acetyl-CoA synthetase-like"/>
    <property type="match status" value="1"/>
</dbReference>
<dbReference type="Pfam" id="PF00501">
    <property type="entry name" value="AMP-binding"/>
    <property type="match status" value="1"/>
</dbReference>
<comment type="caution">
    <text evidence="4">The sequence shown here is derived from an EMBL/GenBank/DDBJ whole genome shotgun (WGS) entry which is preliminary data.</text>
</comment>
<dbReference type="PANTHER" id="PTHR43767:SF7">
    <property type="entry name" value="MEDIUM_LONG-CHAIN-FATTY-ACID--COA LIGASE FADD8"/>
    <property type="match status" value="1"/>
</dbReference>
<dbReference type="EC" id="6.2.1.3" evidence="4"/>
<accession>A0ABT3YLW1</accession>
<dbReference type="Gene3D" id="3.40.50.12780">
    <property type="entry name" value="N-terminal domain of ligase-like"/>
    <property type="match status" value="1"/>
</dbReference>
<dbReference type="InterPro" id="IPR000873">
    <property type="entry name" value="AMP-dep_synth/lig_dom"/>
</dbReference>
<evidence type="ECO:0000259" key="3">
    <source>
        <dbReference type="Pfam" id="PF13193"/>
    </source>
</evidence>
<feature type="domain" description="AMP-binding enzyme C-terminal" evidence="3">
    <location>
        <begin position="425"/>
        <end position="498"/>
    </location>
</feature>
<reference evidence="4" key="1">
    <citation type="submission" date="2022-10" db="EMBL/GenBank/DDBJ databases">
        <title>Hoeflea sp. J2-29, isolated from marine algae.</title>
        <authorList>
            <person name="Kristyanto S."/>
            <person name="Kim J.M."/>
            <person name="Jeon C.O."/>
        </authorList>
    </citation>
    <scope>NUCLEOTIDE SEQUENCE</scope>
    <source>
        <strain evidence="4">J2-29</strain>
    </source>
</reference>
<dbReference type="PANTHER" id="PTHR43767">
    <property type="entry name" value="LONG-CHAIN-FATTY-ACID--COA LIGASE"/>
    <property type="match status" value="1"/>
</dbReference>
<protein>
    <submittedName>
        <fullName evidence="4">Long-chain-fatty-acid--CoA ligase</fullName>
        <ecNumber evidence="4">6.2.1.3</ecNumber>
    </submittedName>
</protein>
<name>A0ABT3YLW1_9HYPH</name>
<dbReference type="Proteomes" id="UP001081283">
    <property type="component" value="Unassembled WGS sequence"/>
</dbReference>
<proteinExistence type="predicted"/>
<evidence type="ECO:0000256" key="1">
    <source>
        <dbReference type="ARBA" id="ARBA00022723"/>
    </source>
</evidence>
<feature type="domain" description="AMP-dependent synthetase/ligase" evidence="2">
    <location>
        <begin position="10"/>
        <end position="375"/>
    </location>
</feature>
<dbReference type="GO" id="GO:0004467">
    <property type="term" value="F:long-chain fatty acid-CoA ligase activity"/>
    <property type="evidence" value="ECO:0007669"/>
    <property type="project" value="UniProtKB-EC"/>
</dbReference>
<sequence length="519" mass="57584">MIDTLGDILRNNAYKFPDELAWVIGEDRISFRQHHDRAQQLASAVYNLGVRRQDRISVLSQNTREFMEIYSAGELAGYIVTTVNFRLAPPEMAYILKDSTPRVLFFEGRYTETVEQLRHDQPHIETYVCFGAEAPDWALSYEDFLASGDPSGAPSRPMPDDIMHLIYTSGTTGRPKGVMRTHRAEINVAQLMATELGVIVSDRMQLMMPVFHVGSRFLQLGAHLRGATVVFHYDFKPEEVVATIERERITMTHLAPTMVQAVLSVPGIETTDLSSLHTLCYSAAPMPGPVLRRGLELLGPVFLQLYGMTEGGGTTLHKRQHKPDGTAQDLKRLTSIGQAAPNVDIRIADDEGNELPVNQPGEILTRTTTHMAGYWNNSPATIAALRDGWYRTGDLGYLDEEGFLYLVDRKKDMIISGGENIYSREVEEALASHPAVLDAAVIGVKDEYWGETVRAVVVASEAVEEAELIAHCKTQIASYKKPKSIIFVDELPRLPSGKINKTILREVHGAPAPKASDNA</sequence>
<dbReference type="NCBIfam" id="NF004837">
    <property type="entry name" value="PRK06187.1"/>
    <property type="match status" value="1"/>
</dbReference>
<dbReference type="EMBL" id="JAOVZQ010000001">
    <property type="protein sequence ID" value="MCY0096828.1"/>
    <property type="molecule type" value="Genomic_DNA"/>
</dbReference>
<keyword evidence="5" id="KW-1185">Reference proteome</keyword>
<dbReference type="Gene3D" id="3.30.300.30">
    <property type="match status" value="1"/>
</dbReference>